<gene>
    <name evidence="1" type="ORF">D7004_12455</name>
</gene>
<dbReference type="AlphaFoldDB" id="A0A3N0BTL6"/>
<proteinExistence type="predicted"/>
<protein>
    <submittedName>
        <fullName evidence="1">Uncharacterized protein</fullName>
    </submittedName>
</protein>
<keyword evidence="2" id="KW-1185">Reference proteome</keyword>
<evidence type="ECO:0000313" key="2">
    <source>
        <dbReference type="Proteomes" id="UP000274046"/>
    </source>
</evidence>
<organism evidence="1 2">
    <name type="scientific">Pedobacter jejuensis</name>
    <dbReference type="NCBI Taxonomy" id="1268550"/>
    <lineage>
        <taxon>Bacteria</taxon>
        <taxon>Pseudomonadati</taxon>
        <taxon>Bacteroidota</taxon>
        <taxon>Sphingobacteriia</taxon>
        <taxon>Sphingobacteriales</taxon>
        <taxon>Sphingobacteriaceae</taxon>
        <taxon>Pedobacter</taxon>
    </lineage>
</organism>
<dbReference type="Proteomes" id="UP000274046">
    <property type="component" value="Unassembled WGS sequence"/>
</dbReference>
<comment type="caution">
    <text evidence="1">The sequence shown here is derived from an EMBL/GenBank/DDBJ whole genome shotgun (WGS) entry which is preliminary data.</text>
</comment>
<evidence type="ECO:0000313" key="1">
    <source>
        <dbReference type="EMBL" id="RNL52368.1"/>
    </source>
</evidence>
<name>A0A3N0BTL6_9SPHI</name>
<sequence length="85" mass="10352">MSIYFQYPNINEYENLIYLIQTENTEMRNNDVEDRINQQHIEEFKRFFSLKACLIFWPVDRLEGSGFINLCIVVRIHYFAAKCFF</sequence>
<dbReference type="EMBL" id="RBEE01000023">
    <property type="protein sequence ID" value="RNL52368.1"/>
    <property type="molecule type" value="Genomic_DNA"/>
</dbReference>
<reference evidence="1 2" key="1">
    <citation type="submission" date="2018-10" db="EMBL/GenBank/DDBJ databases">
        <title>Genome sequencing of Pedobacter jejuensis TNB23.</title>
        <authorList>
            <person name="Cho Y.-J."/>
            <person name="Cho A."/>
            <person name="Kim O.-S."/>
        </authorList>
    </citation>
    <scope>NUCLEOTIDE SEQUENCE [LARGE SCALE GENOMIC DNA]</scope>
    <source>
        <strain evidence="1 2">TNB23</strain>
    </source>
</reference>
<accession>A0A3N0BTL6</accession>